<reference evidence="3" key="2">
    <citation type="submission" date="2020-11" db="EMBL/GenBank/DDBJ databases">
        <authorList>
            <person name="McCartney M.A."/>
            <person name="Auch B."/>
            <person name="Kono T."/>
            <person name="Mallez S."/>
            <person name="Becker A."/>
            <person name="Gohl D.M."/>
            <person name="Silverstein K.A.T."/>
            <person name="Koren S."/>
            <person name="Bechman K.B."/>
            <person name="Herman A."/>
            <person name="Abrahante J.E."/>
            <person name="Garbe J."/>
        </authorList>
    </citation>
    <scope>NUCLEOTIDE SEQUENCE</scope>
    <source>
        <strain evidence="3">Duluth1</strain>
        <tissue evidence="3">Whole animal</tissue>
    </source>
</reference>
<gene>
    <name evidence="3" type="ORF">DPMN_067087</name>
</gene>
<proteinExistence type="predicted"/>
<protein>
    <recommendedName>
        <fullName evidence="2">Tudor domain-containing protein</fullName>
    </recommendedName>
</protein>
<dbReference type="InterPro" id="IPR002999">
    <property type="entry name" value="Tudor"/>
</dbReference>
<dbReference type="AlphaFoldDB" id="A0A9D3YZ04"/>
<comment type="caution">
    <text evidence="3">The sequence shown here is derived from an EMBL/GenBank/DDBJ whole genome shotgun (WGS) entry which is preliminary data.</text>
</comment>
<dbReference type="PANTHER" id="PTHR22948">
    <property type="entry name" value="TUDOR DOMAIN CONTAINING PROTEIN"/>
    <property type="match status" value="1"/>
</dbReference>
<dbReference type="EMBL" id="JAIWYP010000014">
    <property type="protein sequence ID" value="KAH3707676.1"/>
    <property type="molecule type" value="Genomic_DNA"/>
</dbReference>
<feature type="domain" description="Tudor" evidence="2">
    <location>
        <begin position="437"/>
        <end position="509"/>
    </location>
</feature>
<feature type="region of interest" description="Disordered" evidence="1">
    <location>
        <begin position="809"/>
        <end position="832"/>
    </location>
</feature>
<dbReference type="SUPFAM" id="SSF63748">
    <property type="entry name" value="Tudor/PWWP/MBT"/>
    <property type="match status" value="5"/>
</dbReference>
<sequence>MARFPGEEGDDGWYRADVLQLNHDGCKVLYLDYLNSSSVKFSMIRQAVKFCLDMPALGIWCRLHSVAGAVTEEANAFFLELATRPLTGKVVSVERDAVLLDMFTLDKGEWVNQLVNSLITKSKSQRSPRSLKATDKADEPKKGGAVSVKGAVKSVIKSQQLVPSDELVSMLVTHISALDAIYLQLQGETLEAFAQVLLELNQTSESESVYLPKVSENIAAKFDDGTWYRGFVEKKLDTKKFAVRFVDYGNTGIVDVSNIRNLKAEHCDLQELAVRCQLLGSEGSNDHEVLSELQELMVDKPVMVKFVSFTNGIYSILMYLPDGVTCVNTIMNFLPSVEEITIETNRPETESEIVTNVHVAEVSIKTRAEISTKIGADALSVRQDRGKKTSEAVLLLKESELPLDGSRNKIQVTHIEALDKIYVQKLDQIMEEFAHMQSQLNQACECGSVYEPQELEFVAAKFEDGSWYRGLVEKKVDEKKFSVHFVDYGNTGVVEVGNLRKLRSNFTVLPVMAVQCQLKGSEGLMDAEMLSAMQSTMVFQPYLAKALKKVGRIYSILLYGMDGETCVNEDFGFAQQTTAVSEKSESENERIPKSGLSIRDISGISDHLFPSDGTVIKASVVHIDNLASFFVQIADEATEKELLYITKELNESCHKNEEVYKGKVGDIVAAMYTCEGVTLWYRATIEDSRNDAKGIQYRVNFMDYGNEDWVQVSDIRELREEFRKVPKIAVRCKLARSTGLEDEAKVADFQSVKNSIFEVQVLEKQTDRYLVDLILIDQIGTKYSVSKLMFGESEVRSLDVDGGETTVVRSEPVSQSTIKTPEKGAIPKNNISPVTKADSKMASMATNRSPRLHISLPSLSLKIGEMMAAAMVWIENVRSFFIQLADEATQGEFGKMMNSLIESCDKSTLAYQPEVGEYIGVFYFDGQHSSWYRAEVVELIGQDRVKVLFIDYGNVDVVSVKDVRKLERKVLGLGRMAIHCGLIGEGEESREMMEMLKEFLMIELKVCAFSCSNGKYDIEMTSLEGVNIGQKIGLKVQAIEKHSTQIVDNLPKANTLTASYDSLPRKVASPPKGERKAFFTQTLNKNQPQSQELRVVITSIVRPSLFHCQEFTEDQERTFVISLLTTEDYSLAIIAVVFN</sequence>
<dbReference type="PANTHER" id="PTHR22948:SF72">
    <property type="entry name" value="TUDOR DOMAIN-CONTAINING PROTEIN"/>
    <property type="match status" value="1"/>
</dbReference>
<evidence type="ECO:0000313" key="4">
    <source>
        <dbReference type="Proteomes" id="UP000828390"/>
    </source>
</evidence>
<feature type="domain" description="Tudor" evidence="2">
    <location>
        <begin position="912"/>
        <end position="973"/>
    </location>
</feature>
<dbReference type="FunFam" id="2.30.30.140:FF:000018">
    <property type="entry name" value="Serine/threonine-protein kinase 31"/>
    <property type="match status" value="1"/>
</dbReference>
<dbReference type="InterPro" id="IPR035437">
    <property type="entry name" value="SNase_OB-fold_sf"/>
</dbReference>
<dbReference type="Proteomes" id="UP000828390">
    <property type="component" value="Unassembled WGS sequence"/>
</dbReference>
<evidence type="ECO:0000256" key="1">
    <source>
        <dbReference type="SAM" id="MobiDB-lite"/>
    </source>
</evidence>
<dbReference type="PROSITE" id="PS50304">
    <property type="entry name" value="TUDOR"/>
    <property type="match status" value="4"/>
</dbReference>
<evidence type="ECO:0000313" key="3">
    <source>
        <dbReference type="EMBL" id="KAH3707676.1"/>
    </source>
</evidence>
<dbReference type="Gene3D" id="2.30.30.140">
    <property type="match status" value="5"/>
</dbReference>
<dbReference type="InterPro" id="IPR050621">
    <property type="entry name" value="Tudor_domain_containing"/>
</dbReference>
<evidence type="ECO:0000259" key="2">
    <source>
        <dbReference type="PROSITE" id="PS50304"/>
    </source>
</evidence>
<feature type="domain" description="Tudor" evidence="2">
    <location>
        <begin position="211"/>
        <end position="269"/>
    </location>
</feature>
<feature type="domain" description="Tudor" evidence="2">
    <location>
        <begin position="661"/>
        <end position="725"/>
    </location>
</feature>
<dbReference type="SMART" id="SM00333">
    <property type="entry name" value="TUDOR"/>
    <property type="match status" value="4"/>
</dbReference>
<reference evidence="3" key="1">
    <citation type="journal article" date="2019" name="bioRxiv">
        <title>The Genome of the Zebra Mussel, Dreissena polymorpha: A Resource for Invasive Species Research.</title>
        <authorList>
            <person name="McCartney M.A."/>
            <person name="Auch B."/>
            <person name="Kono T."/>
            <person name="Mallez S."/>
            <person name="Zhang Y."/>
            <person name="Obille A."/>
            <person name="Becker A."/>
            <person name="Abrahante J.E."/>
            <person name="Garbe J."/>
            <person name="Badalamenti J.P."/>
            <person name="Herman A."/>
            <person name="Mangelson H."/>
            <person name="Liachko I."/>
            <person name="Sullivan S."/>
            <person name="Sone E.D."/>
            <person name="Koren S."/>
            <person name="Silverstein K.A.T."/>
            <person name="Beckman K.B."/>
            <person name="Gohl D.M."/>
        </authorList>
    </citation>
    <scope>NUCLEOTIDE SEQUENCE</scope>
    <source>
        <strain evidence="3">Duluth1</strain>
        <tissue evidence="3">Whole animal</tissue>
    </source>
</reference>
<dbReference type="Gene3D" id="2.40.50.90">
    <property type="match status" value="2"/>
</dbReference>
<dbReference type="Pfam" id="PF00567">
    <property type="entry name" value="TUDOR"/>
    <property type="match status" value="5"/>
</dbReference>
<name>A0A9D3YZ04_DREPO</name>
<accession>A0A9D3YZ04</accession>
<keyword evidence="4" id="KW-1185">Reference proteome</keyword>
<organism evidence="3 4">
    <name type="scientific">Dreissena polymorpha</name>
    <name type="common">Zebra mussel</name>
    <name type="synonym">Mytilus polymorpha</name>
    <dbReference type="NCBI Taxonomy" id="45954"/>
    <lineage>
        <taxon>Eukaryota</taxon>
        <taxon>Metazoa</taxon>
        <taxon>Spiralia</taxon>
        <taxon>Lophotrochozoa</taxon>
        <taxon>Mollusca</taxon>
        <taxon>Bivalvia</taxon>
        <taxon>Autobranchia</taxon>
        <taxon>Heteroconchia</taxon>
        <taxon>Euheterodonta</taxon>
        <taxon>Imparidentia</taxon>
        <taxon>Neoheterodontei</taxon>
        <taxon>Myida</taxon>
        <taxon>Dreissenoidea</taxon>
        <taxon>Dreissenidae</taxon>
        <taxon>Dreissena</taxon>
    </lineage>
</organism>